<evidence type="ECO:0000313" key="6">
    <source>
        <dbReference type="Proteomes" id="UP001165283"/>
    </source>
</evidence>
<evidence type="ECO:0000256" key="1">
    <source>
        <dbReference type="ARBA" id="ARBA00023015"/>
    </source>
</evidence>
<dbReference type="PANTHER" id="PTHR44688">
    <property type="entry name" value="DNA-BINDING TRANSCRIPTIONAL ACTIVATOR DEVR_DOSR"/>
    <property type="match status" value="1"/>
</dbReference>
<dbReference type="Gene3D" id="1.25.40.10">
    <property type="entry name" value="Tetratricopeptide repeat domain"/>
    <property type="match status" value="1"/>
</dbReference>
<keyword evidence="6" id="KW-1185">Reference proteome</keyword>
<dbReference type="RefSeq" id="WP_305882273.1">
    <property type="nucleotide sequence ID" value="NZ_JAGSOV010000071.1"/>
</dbReference>
<name>A0ABT1AA61_9PSEU</name>
<dbReference type="CDD" id="cd06170">
    <property type="entry name" value="LuxR_C_like"/>
    <property type="match status" value="1"/>
</dbReference>
<feature type="domain" description="HTH luxR-type" evidence="4">
    <location>
        <begin position="689"/>
        <end position="754"/>
    </location>
</feature>
<sequence length="756" mass="81052">MSERRESPLITAKQVVPPVRPGAVQRARLHAPLLDGAGTRLAVVVAPAGWGKTTLLSQWAHDPAEDRGVVWVSLDEADDEPVRFWTYVLATLRREVGGLTDAPLGGLLSPGLDPVDLALPTLLNELSALRTRHVLVLDDYHLLTHPGIHESMEFLLGYLPDALRVVIAGRWDPPLPLARLRARDQLTELRAADLGFTVQESAALLSAVTDRAVDERTAGVLRERTEGWAAGLQLAALRIRNTTGADGAGPDAGPDRHVLDYLRAEVIDRLPADQRDLLVRTAPLERLCGPLCDEVLGRTGSAAVLDRFDRADLFVTPVDPQRQWYRCHALFRDALHHVLDTDHPGEAARVLSRAADWFLAREYVAEAVELRIRAGDQEGAGRVLRSTVPHFLERGALAVHLHLGALLPPATVRADPRLAVSLAWSAGLSGRFTAMGPWLDLAEPRIDEHSPALEGWCTLRGAATAVRAYELGVVQGDLAAALTRAATAVELEPDPDRIGYVVARTVLAAMLVFADRCAEAVPVAEDAWGSARAQALPPLLGLQAASILSSALSETGQVAPLRRLFAEVGPVIAAASQRWGGAVSGLARLRTVEGRLAHADGDHAAARALLRPAVELARTFSLVPTLVTALAALAEVELDDGDRPAARAALREAREAVDDGAVLPVVARALRTVERRAGRAPVAPAGGSPVVLVEELTDRERAVLRALTGTATMREIGASLYLSINTVKGYAKVLYRKLGVATRQDAVRQARALGLL</sequence>
<dbReference type="PROSITE" id="PS50043">
    <property type="entry name" value="HTH_LUXR_2"/>
    <property type="match status" value="1"/>
</dbReference>
<dbReference type="EMBL" id="JAGSOV010000071">
    <property type="protein sequence ID" value="MCO1659846.1"/>
    <property type="molecule type" value="Genomic_DNA"/>
</dbReference>
<proteinExistence type="predicted"/>
<reference evidence="5" key="1">
    <citation type="submission" date="2021-04" db="EMBL/GenBank/DDBJ databases">
        <title>Pseudonocardia sp. nov., isolated from sandy soil of mangrove forest.</title>
        <authorList>
            <person name="Zan Z."/>
            <person name="Huang R."/>
            <person name="Liu W."/>
        </authorList>
    </citation>
    <scope>NUCLEOTIDE SEQUENCE</scope>
    <source>
        <strain evidence="5">S2-4</strain>
    </source>
</reference>
<dbReference type="SUPFAM" id="SSF46894">
    <property type="entry name" value="C-terminal effector domain of the bipartite response regulators"/>
    <property type="match status" value="1"/>
</dbReference>
<dbReference type="SMART" id="SM00421">
    <property type="entry name" value="HTH_LUXR"/>
    <property type="match status" value="1"/>
</dbReference>
<dbReference type="Pfam" id="PF25873">
    <property type="entry name" value="WHD_MalT"/>
    <property type="match status" value="1"/>
</dbReference>
<dbReference type="InterPro" id="IPR016032">
    <property type="entry name" value="Sig_transdc_resp-reg_C-effctor"/>
</dbReference>
<dbReference type="SUPFAM" id="SSF52540">
    <property type="entry name" value="P-loop containing nucleoside triphosphate hydrolases"/>
    <property type="match status" value="1"/>
</dbReference>
<organism evidence="5 6">
    <name type="scientific">Pseudonocardia humida</name>
    <dbReference type="NCBI Taxonomy" id="2800819"/>
    <lineage>
        <taxon>Bacteria</taxon>
        <taxon>Bacillati</taxon>
        <taxon>Actinomycetota</taxon>
        <taxon>Actinomycetes</taxon>
        <taxon>Pseudonocardiales</taxon>
        <taxon>Pseudonocardiaceae</taxon>
        <taxon>Pseudonocardia</taxon>
    </lineage>
</organism>
<dbReference type="PANTHER" id="PTHR44688:SF16">
    <property type="entry name" value="DNA-BINDING TRANSCRIPTIONAL ACTIVATOR DEVR_DOSR"/>
    <property type="match status" value="1"/>
</dbReference>
<keyword evidence="1" id="KW-0805">Transcription regulation</keyword>
<dbReference type="Pfam" id="PF13401">
    <property type="entry name" value="AAA_22"/>
    <property type="match status" value="1"/>
</dbReference>
<dbReference type="Gene3D" id="1.10.10.10">
    <property type="entry name" value="Winged helix-like DNA-binding domain superfamily/Winged helix DNA-binding domain"/>
    <property type="match status" value="1"/>
</dbReference>
<accession>A0ABT1AA61</accession>
<gene>
    <name evidence="5" type="ORF">KDL28_32765</name>
</gene>
<evidence type="ECO:0000256" key="2">
    <source>
        <dbReference type="ARBA" id="ARBA00023125"/>
    </source>
</evidence>
<dbReference type="InterPro" id="IPR011990">
    <property type="entry name" value="TPR-like_helical_dom_sf"/>
</dbReference>
<dbReference type="InterPro" id="IPR036388">
    <property type="entry name" value="WH-like_DNA-bd_sf"/>
</dbReference>
<dbReference type="SUPFAM" id="SSF48452">
    <property type="entry name" value="TPR-like"/>
    <property type="match status" value="1"/>
</dbReference>
<evidence type="ECO:0000256" key="3">
    <source>
        <dbReference type="ARBA" id="ARBA00023163"/>
    </source>
</evidence>
<evidence type="ECO:0000259" key="4">
    <source>
        <dbReference type="PROSITE" id="PS50043"/>
    </source>
</evidence>
<dbReference type="Proteomes" id="UP001165283">
    <property type="component" value="Unassembled WGS sequence"/>
</dbReference>
<comment type="caution">
    <text evidence="5">The sequence shown here is derived from an EMBL/GenBank/DDBJ whole genome shotgun (WGS) entry which is preliminary data.</text>
</comment>
<dbReference type="Pfam" id="PF00196">
    <property type="entry name" value="GerE"/>
    <property type="match status" value="1"/>
</dbReference>
<keyword evidence="2" id="KW-0238">DNA-binding</keyword>
<evidence type="ECO:0000313" key="5">
    <source>
        <dbReference type="EMBL" id="MCO1659846.1"/>
    </source>
</evidence>
<dbReference type="InterPro" id="IPR059106">
    <property type="entry name" value="WHD_MalT"/>
</dbReference>
<dbReference type="Gene3D" id="3.40.50.300">
    <property type="entry name" value="P-loop containing nucleotide triphosphate hydrolases"/>
    <property type="match status" value="1"/>
</dbReference>
<dbReference type="InterPro" id="IPR000792">
    <property type="entry name" value="Tscrpt_reg_LuxR_C"/>
</dbReference>
<dbReference type="InterPro" id="IPR027417">
    <property type="entry name" value="P-loop_NTPase"/>
</dbReference>
<keyword evidence="3" id="KW-0804">Transcription</keyword>
<dbReference type="InterPro" id="IPR049945">
    <property type="entry name" value="AAA_22"/>
</dbReference>
<protein>
    <submittedName>
        <fullName evidence="5">LuxR family transcriptional regulator</fullName>
    </submittedName>
</protein>